<keyword evidence="1" id="KW-0472">Membrane</keyword>
<reference evidence="2 3" key="1">
    <citation type="submission" date="2016-11" db="EMBL/GenBank/DDBJ databases">
        <title>Mixed transmission modes and dynamic genome evolution in an obligate animal-bacterial symbiosis.</title>
        <authorList>
            <person name="Russell S.L."/>
            <person name="Corbett-Detig R.B."/>
            <person name="Cavanaugh C.M."/>
        </authorList>
    </citation>
    <scope>NUCLEOTIDE SEQUENCE [LARGE SCALE GENOMIC DNA]</scope>
    <source>
        <strain evidence="2">Sp-SM6</strain>
    </source>
</reference>
<gene>
    <name evidence="2" type="ORF">BOW52_06450</name>
</gene>
<accession>A0A1T2L528</accession>
<protein>
    <submittedName>
        <fullName evidence="2">Uncharacterized protein</fullName>
    </submittedName>
</protein>
<dbReference type="EMBL" id="MPRK01000103">
    <property type="protein sequence ID" value="OOZ40036.1"/>
    <property type="molecule type" value="Genomic_DNA"/>
</dbReference>
<keyword evidence="1" id="KW-1133">Transmembrane helix</keyword>
<comment type="caution">
    <text evidence="2">The sequence shown here is derived from an EMBL/GenBank/DDBJ whole genome shotgun (WGS) entry which is preliminary data.</text>
</comment>
<evidence type="ECO:0000313" key="3">
    <source>
        <dbReference type="Proteomes" id="UP000190198"/>
    </source>
</evidence>
<evidence type="ECO:0000256" key="1">
    <source>
        <dbReference type="SAM" id="Phobius"/>
    </source>
</evidence>
<keyword evidence="3" id="KW-1185">Reference proteome</keyword>
<name>A0A1T2L528_9GAMM</name>
<keyword evidence="1" id="KW-0812">Transmembrane</keyword>
<sequence length="108" mass="12389">MSGADDVQPAVIRFLRRDKQLGIVRILKAALSPHRGRNHDDQTQERQEPCEIAANEMATVFEKQRHTCSILYMPGDIFDPFILPTWVINLTTSLIIIVPIVFVRITKY</sequence>
<feature type="transmembrane region" description="Helical" evidence="1">
    <location>
        <begin position="81"/>
        <end position="103"/>
    </location>
</feature>
<organism evidence="2 3">
    <name type="scientific">Solemya elarraichensis gill symbiont</name>
    <dbReference type="NCBI Taxonomy" id="1918949"/>
    <lineage>
        <taxon>Bacteria</taxon>
        <taxon>Pseudomonadati</taxon>
        <taxon>Pseudomonadota</taxon>
        <taxon>Gammaproteobacteria</taxon>
        <taxon>sulfur-oxidizing symbionts</taxon>
    </lineage>
</organism>
<dbReference type="AlphaFoldDB" id="A0A1T2L528"/>
<proteinExistence type="predicted"/>
<evidence type="ECO:0000313" key="2">
    <source>
        <dbReference type="EMBL" id="OOZ40036.1"/>
    </source>
</evidence>
<dbReference type="Proteomes" id="UP000190198">
    <property type="component" value="Unassembled WGS sequence"/>
</dbReference>